<evidence type="ECO:0000313" key="2">
    <source>
        <dbReference type="Proteomes" id="UP000236630"/>
    </source>
</evidence>
<sequence length="83" mass="9355">MVVNSDGVEPETGLLLKNAFSTVWDPVREAVVYNQLADPNFASESSEVDINLYQRLMMLTELAPLRKVATNGKNNAFPSFHRW</sequence>
<organism evidence="1 2">
    <name type="scientific">Citrus unshiu</name>
    <name type="common">Satsuma mandarin</name>
    <name type="synonym">Citrus nobilis var. unshiu</name>
    <dbReference type="NCBI Taxonomy" id="55188"/>
    <lineage>
        <taxon>Eukaryota</taxon>
        <taxon>Viridiplantae</taxon>
        <taxon>Streptophyta</taxon>
        <taxon>Embryophyta</taxon>
        <taxon>Tracheophyta</taxon>
        <taxon>Spermatophyta</taxon>
        <taxon>Magnoliopsida</taxon>
        <taxon>eudicotyledons</taxon>
        <taxon>Gunneridae</taxon>
        <taxon>Pentapetalae</taxon>
        <taxon>rosids</taxon>
        <taxon>malvids</taxon>
        <taxon>Sapindales</taxon>
        <taxon>Rutaceae</taxon>
        <taxon>Aurantioideae</taxon>
        <taxon>Citrus</taxon>
    </lineage>
</organism>
<gene>
    <name evidence="1" type="ORF">CUMW_139460</name>
</gene>
<accession>A0A2H5PIE3</accession>
<evidence type="ECO:0000313" key="1">
    <source>
        <dbReference type="EMBL" id="GAY52116.1"/>
    </source>
</evidence>
<dbReference type="STRING" id="55188.A0A2H5PIE3"/>
<keyword evidence="2" id="KW-1185">Reference proteome</keyword>
<dbReference type="EMBL" id="BDQV01000077">
    <property type="protein sequence ID" value="GAY52116.1"/>
    <property type="molecule type" value="Genomic_DNA"/>
</dbReference>
<dbReference type="Proteomes" id="UP000236630">
    <property type="component" value="Unassembled WGS sequence"/>
</dbReference>
<dbReference type="AlphaFoldDB" id="A0A2H5PIE3"/>
<proteinExistence type="predicted"/>
<reference evidence="1 2" key="1">
    <citation type="journal article" date="2017" name="Front. Genet.">
        <title>Draft sequencing of the heterozygous diploid genome of Satsuma (Citrus unshiu Marc.) using a hybrid assembly approach.</title>
        <authorList>
            <person name="Shimizu T."/>
            <person name="Tanizawa Y."/>
            <person name="Mochizuki T."/>
            <person name="Nagasaki H."/>
            <person name="Yoshioka T."/>
            <person name="Toyoda A."/>
            <person name="Fujiyama A."/>
            <person name="Kaminuma E."/>
            <person name="Nakamura Y."/>
        </authorList>
    </citation>
    <scope>NUCLEOTIDE SEQUENCE [LARGE SCALE GENOMIC DNA]</scope>
    <source>
        <strain evidence="2">cv. Miyagawa wase</strain>
    </source>
</reference>
<comment type="caution">
    <text evidence="1">The sequence shown here is derived from an EMBL/GenBank/DDBJ whole genome shotgun (WGS) entry which is preliminary data.</text>
</comment>
<protein>
    <submittedName>
        <fullName evidence="1">Uncharacterized protein</fullName>
    </submittedName>
</protein>
<name>A0A2H5PIE3_CITUN</name>